<keyword evidence="4 6" id="KW-0479">Metal-binding</keyword>
<dbReference type="GeneID" id="41986119"/>
<keyword evidence="5 6" id="KW-0408">Iron</keyword>
<evidence type="ECO:0000256" key="4">
    <source>
        <dbReference type="ARBA" id="ARBA00022723"/>
    </source>
</evidence>
<dbReference type="CDD" id="cd11040">
    <property type="entry name" value="CYP7_CYP8-like"/>
    <property type="match status" value="1"/>
</dbReference>
<proteinExistence type="inferred from homology"/>
<dbReference type="GO" id="GO:0008395">
    <property type="term" value="F:steroid hydroxylase activity"/>
    <property type="evidence" value="ECO:0007669"/>
    <property type="project" value="TreeGrafter"/>
</dbReference>
<feature type="binding site" description="axial binding residue" evidence="6">
    <location>
        <position position="453"/>
    </location>
    <ligand>
        <name>heme</name>
        <dbReference type="ChEBI" id="CHEBI:30413"/>
    </ligand>
    <ligandPart>
        <name>Fe</name>
        <dbReference type="ChEBI" id="CHEBI:18248"/>
    </ligandPart>
</feature>
<dbReference type="GO" id="GO:0008168">
    <property type="term" value="F:methyltransferase activity"/>
    <property type="evidence" value="ECO:0007669"/>
    <property type="project" value="UniProtKB-KW"/>
</dbReference>
<dbReference type="PRINTS" id="PR00465">
    <property type="entry name" value="EP450IV"/>
</dbReference>
<keyword evidence="8" id="KW-0489">Methyltransferase</keyword>
<dbReference type="Proteomes" id="UP000431533">
    <property type="component" value="Unassembled WGS sequence"/>
</dbReference>
<evidence type="ECO:0000313" key="8">
    <source>
        <dbReference type="EMBL" id="TVY25683.1"/>
    </source>
</evidence>
<evidence type="ECO:0000256" key="3">
    <source>
        <dbReference type="ARBA" id="ARBA00022617"/>
    </source>
</evidence>
<dbReference type="InterPro" id="IPR050529">
    <property type="entry name" value="CYP450_sterol_14alpha_dmase"/>
</dbReference>
<accession>A0A8H8QZL6</accession>
<dbReference type="InterPro" id="IPR002403">
    <property type="entry name" value="Cyt_P450_E_grp-IV"/>
</dbReference>
<comment type="caution">
    <text evidence="8">The sequence shown here is derived from an EMBL/GenBank/DDBJ whole genome shotgun (WGS) entry which is preliminary data.</text>
</comment>
<sequence>QSSSHWTLICFFSILTSLLSWRLWRFTIFPMLHPRDAKELPYWIPFLGHTFKFFMDSDSTFTYGRLYFRNTRKPFGITVAGTNIYVLTSAADAAAMSKNTKELVFDAYVKGMMASMGSSETGIAKMWQPRPSRTGYPNPFGKPLGQLSEEIFRKQLHPGIHLTKLQHKFLRNIHQSLTANNLSRTRTRGKVVLSSSLDGKHIVSLLQWTQATLLEGATNAFFGEALLECNPGLLDNFSEFDERSWQLSYKIPRPWSRKMQMAKQKSLDALTAYFKAPASQRPGACWLVETMEREMRAAGIGEYDMAANLMMAYWVINGNAWKVCFWMMAYLVETPNLCSAIRSEIAPMVSKAQTPNELSDYLDRCPQLVALYQETLRIVTSSVSVRNITACLELGGQLLQPGSRVLVPYRQILMDEDVFGPNAADFDATRFLRNPSLAKNLSFRPFGSGTTHCPGRFLAQKEVLTFIGLALSRFDIFKADQILGFPRLELKKPCLGVVAPVKGDDVIVTVAPCSPALPKNPHLIPSPCMTSPLPPTPTNVDAGESLVKLAATLPPSKQFPWYQVSFGSRLTPECRQLFEEYSRIAPEEVERHVYAMREAAWEIFPFPCIGEFWFLTLGLSSHPRYALLLARLQSGAADRPAQVIDIGTCVGQDLRKLVHDGATPAQLMGVDVFAAFEKIGQDLFRDTDRFVAGERFRAADLFAPVSSLTELQRSQDIVTSTMFLHSFDWDTQVHACKQMLALARGTGSWLMGGLSASLEAGEHWLRPPWVPEGARKNVYRHDRDSLIRIWELVARELGMELDIWVEYESNETEAQKATEQGGANFFEGFEVKLLWYHVEICGIMATHL</sequence>
<evidence type="ECO:0000256" key="2">
    <source>
        <dbReference type="ARBA" id="ARBA00010617"/>
    </source>
</evidence>
<dbReference type="RefSeq" id="XP_031004471.1">
    <property type="nucleotide sequence ID" value="XM_031150863.1"/>
</dbReference>
<gene>
    <name evidence="8" type="primary">trt5</name>
    <name evidence="8" type="ORF">LHYA1_G005921</name>
</gene>
<dbReference type="OrthoDB" id="1470350at2759"/>
<feature type="non-terminal residue" evidence="8">
    <location>
        <position position="1"/>
    </location>
</feature>
<comment type="similarity">
    <text evidence="2">Belongs to the cytochrome P450 family.</text>
</comment>
<dbReference type="PANTHER" id="PTHR24304:SF2">
    <property type="entry name" value="24-HYDROXYCHOLESTEROL 7-ALPHA-HYDROXYLASE"/>
    <property type="match status" value="1"/>
</dbReference>
<dbReference type="PROSITE" id="PS00086">
    <property type="entry name" value="CYTOCHROME_P450"/>
    <property type="match status" value="1"/>
</dbReference>
<keyword evidence="9" id="KW-1185">Reference proteome</keyword>
<keyword evidence="3 6" id="KW-0349">Heme</keyword>
<evidence type="ECO:0000313" key="9">
    <source>
        <dbReference type="Proteomes" id="UP000431533"/>
    </source>
</evidence>
<evidence type="ECO:0000256" key="1">
    <source>
        <dbReference type="ARBA" id="ARBA00001971"/>
    </source>
</evidence>
<dbReference type="SUPFAM" id="SSF53335">
    <property type="entry name" value="S-adenosyl-L-methionine-dependent methyltransferases"/>
    <property type="match status" value="1"/>
</dbReference>
<comment type="cofactor">
    <cofactor evidence="1 6">
        <name>heme</name>
        <dbReference type="ChEBI" id="CHEBI:30413"/>
    </cofactor>
</comment>
<name>A0A8H8QZL6_9HELO</name>
<evidence type="ECO:0000256" key="6">
    <source>
        <dbReference type="PIRSR" id="PIRSR602403-1"/>
    </source>
</evidence>
<dbReference type="Pfam" id="PF00067">
    <property type="entry name" value="p450"/>
    <property type="match status" value="1"/>
</dbReference>
<dbReference type="GO" id="GO:0005506">
    <property type="term" value="F:iron ion binding"/>
    <property type="evidence" value="ECO:0007669"/>
    <property type="project" value="InterPro"/>
</dbReference>
<reference evidence="8 9" key="1">
    <citation type="submission" date="2018-05" db="EMBL/GenBank/DDBJ databases">
        <title>Genome sequencing and assembly of the regulated plant pathogen Lachnellula willkommii and related sister species for the development of diagnostic species identification markers.</title>
        <authorList>
            <person name="Giroux E."/>
            <person name="Bilodeau G."/>
        </authorList>
    </citation>
    <scope>NUCLEOTIDE SEQUENCE [LARGE SCALE GENOMIC DNA]</scope>
    <source>
        <strain evidence="8 9">CBS 185.66</strain>
    </source>
</reference>
<keyword evidence="7" id="KW-0812">Transmembrane</keyword>
<protein>
    <submittedName>
        <fullName evidence="8">Methyltransferase</fullName>
    </submittedName>
</protein>
<dbReference type="GO" id="GO:0032259">
    <property type="term" value="P:methylation"/>
    <property type="evidence" value="ECO:0007669"/>
    <property type="project" value="UniProtKB-KW"/>
</dbReference>
<dbReference type="InterPro" id="IPR017972">
    <property type="entry name" value="Cyt_P450_CS"/>
</dbReference>
<keyword evidence="7" id="KW-1133">Transmembrane helix</keyword>
<dbReference type="EMBL" id="QGMH01000088">
    <property type="protein sequence ID" value="TVY25683.1"/>
    <property type="molecule type" value="Genomic_DNA"/>
</dbReference>
<keyword evidence="7" id="KW-0472">Membrane</keyword>
<dbReference type="SUPFAM" id="SSF48264">
    <property type="entry name" value="Cytochrome P450"/>
    <property type="match status" value="1"/>
</dbReference>
<organism evidence="8 9">
    <name type="scientific">Lachnellula hyalina</name>
    <dbReference type="NCBI Taxonomy" id="1316788"/>
    <lineage>
        <taxon>Eukaryota</taxon>
        <taxon>Fungi</taxon>
        <taxon>Dikarya</taxon>
        <taxon>Ascomycota</taxon>
        <taxon>Pezizomycotina</taxon>
        <taxon>Leotiomycetes</taxon>
        <taxon>Helotiales</taxon>
        <taxon>Lachnaceae</taxon>
        <taxon>Lachnellula</taxon>
    </lineage>
</organism>
<dbReference type="Gene3D" id="3.40.50.150">
    <property type="entry name" value="Vaccinia Virus protein VP39"/>
    <property type="match status" value="1"/>
</dbReference>
<keyword evidence="8" id="KW-0808">Transferase</keyword>
<evidence type="ECO:0000256" key="7">
    <source>
        <dbReference type="SAM" id="Phobius"/>
    </source>
</evidence>
<dbReference type="InterPro" id="IPR001128">
    <property type="entry name" value="Cyt_P450"/>
</dbReference>
<evidence type="ECO:0000256" key="5">
    <source>
        <dbReference type="ARBA" id="ARBA00023004"/>
    </source>
</evidence>
<dbReference type="InterPro" id="IPR036396">
    <property type="entry name" value="Cyt_P450_sf"/>
</dbReference>
<dbReference type="GO" id="GO:0020037">
    <property type="term" value="F:heme binding"/>
    <property type="evidence" value="ECO:0007669"/>
    <property type="project" value="InterPro"/>
</dbReference>
<dbReference type="GO" id="GO:0016705">
    <property type="term" value="F:oxidoreductase activity, acting on paired donors, with incorporation or reduction of molecular oxygen"/>
    <property type="evidence" value="ECO:0007669"/>
    <property type="project" value="InterPro"/>
</dbReference>
<feature type="transmembrane region" description="Helical" evidence="7">
    <location>
        <begin position="6"/>
        <end position="24"/>
    </location>
</feature>
<dbReference type="InterPro" id="IPR029063">
    <property type="entry name" value="SAM-dependent_MTases_sf"/>
</dbReference>
<dbReference type="AlphaFoldDB" id="A0A8H8QZL6"/>
<dbReference type="Gene3D" id="1.10.630.10">
    <property type="entry name" value="Cytochrome P450"/>
    <property type="match status" value="1"/>
</dbReference>
<dbReference type="PANTHER" id="PTHR24304">
    <property type="entry name" value="CYTOCHROME P450 FAMILY 7"/>
    <property type="match status" value="1"/>
</dbReference>